<dbReference type="EMBL" id="JBJHZZ010000002">
    <property type="protein sequence ID" value="MFL0246232.1"/>
    <property type="molecule type" value="Genomic_DNA"/>
</dbReference>
<name>A0ABW8T3C8_9CLOT</name>
<dbReference type="Proteomes" id="UP001623591">
    <property type="component" value="Unassembled WGS sequence"/>
</dbReference>
<reference evidence="1 2" key="1">
    <citation type="submission" date="2024-11" db="EMBL/GenBank/DDBJ databases">
        <authorList>
            <person name="Heng Y.C."/>
            <person name="Lim A.C.H."/>
            <person name="Lee J.K.Y."/>
            <person name="Kittelmann S."/>
        </authorList>
    </citation>
    <scope>NUCLEOTIDE SEQUENCE [LARGE SCALE GENOMIC DNA]</scope>
    <source>
        <strain evidence="1 2">WILCCON 0185</strain>
    </source>
</reference>
<proteinExistence type="predicted"/>
<sequence length="139" mass="16677">MKGWKVFAEIKELKRKGLNKAQVERAMNINYKTVTKYWDMTPEEYSKLIEESKSRAKKIDKYRNDILSWIREFNDISTAQISDWLKEKYGQLDFKDRTLRWYVEKLRKDYNLPKAAQDRQYIDTYGLLSTSGFRTVLAS</sequence>
<protein>
    <recommendedName>
        <fullName evidence="3">Transposase</fullName>
    </recommendedName>
</protein>
<accession>A0ABW8T3C8</accession>
<evidence type="ECO:0008006" key="3">
    <source>
        <dbReference type="Google" id="ProtNLM"/>
    </source>
</evidence>
<dbReference type="RefSeq" id="WP_406768709.1">
    <property type="nucleotide sequence ID" value="NZ_JBJHZZ010000002.1"/>
</dbReference>
<comment type="caution">
    <text evidence="1">The sequence shown here is derived from an EMBL/GenBank/DDBJ whole genome shotgun (WGS) entry which is preliminary data.</text>
</comment>
<evidence type="ECO:0000313" key="1">
    <source>
        <dbReference type="EMBL" id="MFL0246232.1"/>
    </source>
</evidence>
<keyword evidence="2" id="KW-1185">Reference proteome</keyword>
<organism evidence="1 2">
    <name type="scientific">Candidatus Clostridium stratigraminis</name>
    <dbReference type="NCBI Taxonomy" id="3381661"/>
    <lineage>
        <taxon>Bacteria</taxon>
        <taxon>Bacillati</taxon>
        <taxon>Bacillota</taxon>
        <taxon>Clostridia</taxon>
        <taxon>Eubacteriales</taxon>
        <taxon>Clostridiaceae</taxon>
        <taxon>Clostridium</taxon>
    </lineage>
</organism>
<gene>
    <name evidence="1" type="ORF">ACJDUG_04465</name>
</gene>
<evidence type="ECO:0000313" key="2">
    <source>
        <dbReference type="Proteomes" id="UP001623591"/>
    </source>
</evidence>